<dbReference type="GO" id="GO:0005737">
    <property type="term" value="C:cytoplasm"/>
    <property type="evidence" value="ECO:0007669"/>
    <property type="project" value="TreeGrafter"/>
</dbReference>
<dbReference type="SUPFAM" id="SSF47336">
    <property type="entry name" value="ACP-like"/>
    <property type="match status" value="1"/>
</dbReference>
<dbReference type="PROSITE" id="PS52004">
    <property type="entry name" value="KS3_2"/>
    <property type="match status" value="1"/>
</dbReference>
<feature type="region of interest" description="C-terminal hotdog fold" evidence="6">
    <location>
        <begin position="992"/>
        <end position="1130"/>
    </location>
</feature>
<dbReference type="Pfam" id="PF00550">
    <property type="entry name" value="PP-binding"/>
    <property type="match status" value="1"/>
</dbReference>
<keyword evidence="3" id="KW-0808">Transferase</keyword>
<dbReference type="PANTHER" id="PTHR43775">
    <property type="entry name" value="FATTY ACID SYNTHASE"/>
    <property type="match status" value="1"/>
</dbReference>
<keyword evidence="2" id="KW-0597">Phosphoprotein</keyword>
<keyword evidence="1" id="KW-0596">Phosphopantetheine</keyword>
<feature type="domain" description="Ketosynthase family 3 (KS3)" evidence="9">
    <location>
        <begin position="1"/>
        <end position="396"/>
    </location>
</feature>
<dbReference type="GO" id="GO:0006633">
    <property type="term" value="P:fatty acid biosynthetic process"/>
    <property type="evidence" value="ECO:0007669"/>
    <property type="project" value="InterPro"/>
</dbReference>
<dbReference type="Gene3D" id="3.10.129.110">
    <property type="entry name" value="Polyketide synthase dehydratase"/>
    <property type="match status" value="1"/>
</dbReference>
<comment type="caution">
    <text evidence="11">The sequence shown here is derived from an EMBL/GenBank/DDBJ whole genome shotgun (WGS) entry which is preliminary data.</text>
</comment>
<dbReference type="Pfam" id="PF00109">
    <property type="entry name" value="ketoacyl-synt"/>
    <property type="match status" value="1"/>
</dbReference>
<dbReference type="InterPro" id="IPR014043">
    <property type="entry name" value="Acyl_transferase_dom"/>
</dbReference>
<dbReference type="InterPro" id="IPR014031">
    <property type="entry name" value="Ketoacyl_synth_C"/>
</dbReference>
<dbReference type="CDD" id="cd00833">
    <property type="entry name" value="PKS"/>
    <property type="match status" value="1"/>
</dbReference>
<sequence length="1319" mass="137824">MANSQAVSRIPEDRFDIGDHYAGRTPAPGKTVSRDGGFLDDAFSFDAAFFGISPVEARSMDPQQRILLHVVWEALESAGIAPSSLAGSRTGVFVGQATAEYGESGRPEEGPGVRDTVGGRLRAVTAGRVSYALDLRGPSLVLDTACSSSLVAVHTARQSLLTGESGLAIAAGVNIIVSPQDSIAYSQGGMLSPDGRCRFGDASADGFVRSEGVGAVVLKPLPDALRDGDPVLALLLGSAVTNDGQGSGLLLKPAVSGQAQMLRDACRSAGIEPAELDYVEAHGTGTPTGDSVELRALAEAAGGERPLRCGSVKTNIGHAEAAAGIAGLIKTVLIARHGVIPASLHMSDPHPLLTGERPGVSVVTENTPLAKAGPQGLLGVSSFGLSGTNAHVVVGEFIDEREPVEQPAPVSEDPRLLVLSARSAAALRRLAASYADHLGPDGAGRTQSLRDICATAATRRDTGPHRLWAIGASHDELASVLGTLVAGERTPDGGFGEAGFTGPRRRVFVFSGQGSQWLGMGRGLLAGNEAFRTTLRACDRAVREELGWSVEELLTRDTDRFPGGVEIVQPTLWAVQVALAAAWRDLGVEPEVCVGHSMGEVAAACVSGALSLRDAAAVICRRSRLMRRVAGGGAMLVVELSADHARAAVARIPSVCVAAENSPTCTVLAGDPEALADLSARLEADGVLCRLVDVDVASHSPQMRPLHSELAADLKGLSPRTAVTGLFSTVRGTPLTGPELDAGYWADNLCEPVRFQSAVRQLAAEADGSESVFLEISPHPVLTTSVVDTLADDGASGTAIPSLRRDTDEATELLRAAGRFFAAGGPIDWSRWYGHPVRPVPLPHYPWERTEFRRAPAAARPAPSTLVGRVELGPWGIAAWAEQLSVAGTTVLPPAVQIAAVLDAAARNLPGTMFAVRDVRLAPAPVPLPDPEAAALAVALERSGDGWRAVVELEQPDGAAGIFCSSALLCPVDDSDGRRAPGELDHALARCHGYLSAAGFRQLADGYGLELSEASGAVEQLWHRRGEAVARIRPPKPAPGLWETALLPLLAAWPEARRTGEQDRGFVPTGFESAQLYGELPDDFWSLAAVTPGPDADEARGEVLVLDGDGRVLAEFRGITLRRPGHPRRSGHPQRSGDPQHPGHPERPARPAASSLVRALPVRLPLLGVSLLDAALPGPARPLLSRFAALIRPPMAGWGLRPDEHPAERAAPSRVERRTAPPASTGKAPGAGAATHAEPPHTGPADMVIAAACEVLGVARADLDPRRSLRDLGLDSLMAVQLRKQLKTGCGVDITAGRLLGGESLERIVRDLTVAAEPV</sequence>
<proteinExistence type="predicted"/>
<keyword evidence="12" id="KW-1185">Reference proteome</keyword>
<evidence type="ECO:0000259" key="8">
    <source>
        <dbReference type="PROSITE" id="PS50075"/>
    </source>
</evidence>
<feature type="region of interest" description="Disordered" evidence="7">
    <location>
        <begin position="1197"/>
        <end position="1243"/>
    </location>
</feature>
<dbReference type="PROSITE" id="PS00012">
    <property type="entry name" value="PHOSPHOPANTETHEINE"/>
    <property type="match status" value="1"/>
</dbReference>
<dbReference type="InterPro" id="IPR042104">
    <property type="entry name" value="PKS_dehydratase_sf"/>
</dbReference>
<dbReference type="InterPro" id="IPR001227">
    <property type="entry name" value="Ac_transferase_dom_sf"/>
</dbReference>
<dbReference type="InterPro" id="IPR016036">
    <property type="entry name" value="Malonyl_transacylase_ACP-bd"/>
</dbReference>
<dbReference type="PROSITE" id="PS50075">
    <property type="entry name" value="CARRIER"/>
    <property type="match status" value="1"/>
</dbReference>
<dbReference type="SUPFAM" id="SSF52151">
    <property type="entry name" value="FabD/lysophospholipase-like"/>
    <property type="match status" value="1"/>
</dbReference>
<dbReference type="SMART" id="SM00823">
    <property type="entry name" value="PKS_PP"/>
    <property type="match status" value="1"/>
</dbReference>
<feature type="domain" description="Carrier" evidence="8">
    <location>
        <begin position="1242"/>
        <end position="1316"/>
    </location>
</feature>
<dbReference type="InterPro" id="IPR014030">
    <property type="entry name" value="Ketoacyl_synth_N"/>
</dbReference>
<organism evidence="11 12">
    <name type="scientific">Streptomyces murinus</name>
    <dbReference type="NCBI Taxonomy" id="33900"/>
    <lineage>
        <taxon>Bacteria</taxon>
        <taxon>Bacillati</taxon>
        <taxon>Actinomycetota</taxon>
        <taxon>Actinomycetes</taxon>
        <taxon>Kitasatosporales</taxon>
        <taxon>Streptomycetaceae</taxon>
        <taxon>Streptomyces</taxon>
    </lineage>
</organism>
<keyword evidence="4" id="KW-0045">Antibiotic biosynthesis</keyword>
<gene>
    <name evidence="11" type="ORF">HDA42_005670</name>
</gene>
<feature type="domain" description="PKS/mFAS DH" evidence="10">
    <location>
        <begin position="850"/>
        <end position="1130"/>
    </location>
</feature>
<evidence type="ECO:0000259" key="9">
    <source>
        <dbReference type="PROSITE" id="PS52004"/>
    </source>
</evidence>
<dbReference type="GO" id="GO:0031177">
    <property type="term" value="F:phosphopantetheine binding"/>
    <property type="evidence" value="ECO:0007669"/>
    <property type="project" value="InterPro"/>
</dbReference>
<dbReference type="PANTHER" id="PTHR43775:SF37">
    <property type="entry name" value="SI:DKEY-61P9.11"/>
    <property type="match status" value="1"/>
</dbReference>
<reference evidence="11 12" key="1">
    <citation type="submission" date="2020-08" db="EMBL/GenBank/DDBJ databases">
        <title>Sequencing the genomes of 1000 actinobacteria strains.</title>
        <authorList>
            <person name="Klenk H.-P."/>
        </authorList>
    </citation>
    <scope>NUCLEOTIDE SEQUENCE [LARGE SCALE GENOMIC DNA]</scope>
    <source>
        <strain evidence="11 12">DSM 41827</strain>
    </source>
</reference>
<dbReference type="Pfam" id="PF16197">
    <property type="entry name" value="KAsynt_C_assoc"/>
    <property type="match status" value="1"/>
</dbReference>
<evidence type="ECO:0000256" key="2">
    <source>
        <dbReference type="ARBA" id="ARBA00022553"/>
    </source>
</evidence>
<dbReference type="InterPro" id="IPR016035">
    <property type="entry name" value="Acyl_Trfase/lysoPLipase"/>
</dbReference>
<protein>
    <submittedName>
        <fullName evidence="11">Myxalamid-type polyketide synthase MxaE and MxaD</fullName>
    </submittedName>
</protein>
<dbReference type="GO" id="GO:0004315">
    <property type="term" value="F:3-oxoacyl-[acyl-carrier-protein] synthase activity"/>
    <property type="evidence" value="ECO:0007669"/>
    <property type="project" value="InterPro"/>
</dbReference>
<dbReference type="InterPro" id="IPR009081">
    <property type="entry name" value="PP-bd_ACP"/>
</dbReference>
<dbReference type="Pfam" id="PF14765">
    <property type="entry name" value="PS-DH"/>
    <property type="match status" value="1"/>
</dbReference>
<dbReference type="Gene3D" id="3.40.47.10">
    <property type="match status" value="1"/>
</dbReference>
<evidence type="ECO:0000256" key="3">
    <source>
        <dbReference type="ARBA" id="ARBA00022679"/>
    </source>
</evidence>
<dbReference type="Proteomes" id="UP000577386">
    <property type="component" value="Unassembled WGS sequence"/>
</dbReference>
<dbReference type="PROSITE" id="PS52019">
    <property type="entry name" value="PKS_MFAS_DH"/>
    <property type="match status" value="1"/>
</dbReference>
<dbReference type="GO" id="GO:0017000">
    <property type="term" value="P:antibiotic biosynthetic process"/>
    <property type="evidence" value="ECO:0007669"/>
    <property type="project" value="UniProtKB-KW"/>
</dbReference>
<feature type="compositionally biased region" description="Basic residues" evidence="7">
    <location>
        <begin position="1123"/>
        <end position="1132"/>
    </location>
</feature>
<dbReference type="FunFam" id="3.40.366.10:FF:000002">
    <property type="entry name" value="Probable polyketide synthase 2"/>
    <property type="match status" value="1"/>
</dbReference>
<keyword evidence="5" id="KW-0012">Acyltransferase</keyword>
<dbReference type="InterPro" id="IPR016039">
    <property type="entry name" value="Thiolase-like"/>
</dbReference>
<evidence type="ECO:0000256" key="1">
    <source>
        <dbReference type="ARBA" id="ARBA00022450"/>
    </source>
</evidence>
<evidence type="ECO:0000256" key="6">
    <source>
        <dbReference type="PROSITE-ProRule" id="PRU01363"/>
    </source>
</evidence>
<dbReference type="InterPro" id="IPR049551">
    <property type="entry name" value="PKS_DH_C"/>
</dbReference>
<evidence type="ECO:0000259" key="10">
    <source>
        <dbReference type="PROSITE" id="PS52019"/>
    </source>
</evidence>
<dbReference type="Pfam" id="PF00698">
    <property type="entry name" value="Acyl_transf_1"/>
    <property type="match status" value="1"/>
</dbReference>
<dbReference type="Gene3D" id="1.10.1200.10">
    <property type="entry name" value="ACP-like"/>
    <property type="match status" value="1"/>
</dbReference>
<evidence type="ECO:0000256" key="5">
    <source>
        <dbReference type="ARBA" id="ARBA00023315"/>
    </source>
</evidence>
<dbReference type="SUPFAM" id="SSF53901">
    <property type="entry name" value="Thiolase-like"/>
    <property type="match status" value="1"/>
</dbReference>
<dbReference type="InterPro" id="IPR032821">
    <property type="entry name" value="PKS_assoc"/>
</dbReference>
<dbReference type="InterPro" id="IPR020841">
    <property type="entry name" value="PKS_Beta-ketoAc_synthase_dom"/>
</dbReference>
<dbReference type="InterPro" id="IPR036736">
    <property type="entry name" value="ACP-like_sf"/>
</dbReference>
<dbReference type="InterPro" id="IPR006162">
    <property type="entry name" value="Ppantetheine_attach_site"/>
</dbReference>
<evidence type="ECO:0000256" key="7">
    <source>
        <dbReference type="SAM" id="MobiDB-lite"/>
    </source>
</evidence>
<feature type="region of interest" description="Disordered" evidence="7">
    <location>
        <begin position="1117"/>
        <end position="1154"/>
    </location>
</feature>
<dbReference type="EMBL" id="JACJIJ010000002">
    <property type="protein sequence ID" value="MBA9056492.1"/>
    <property type="molecule type" value="Genomic_DNA"/>
</dbReference>
<evidence type="ECO:0000313" key="11">
    <source>
        <dbReference type="EMBL" id="MBA9056492.1"/>
    </source>
</evidence>
<dbReference type="InterPro" id="IPR020806">
    <property type="entry name" value="PKS_PP-bd"/>
</dbReference>
<dbReference type="Pfam" id="PF02801">
    <property type="entry name" value="Ketoacyl-synt_C"/>
    <property type="match status" value="1"/>
</dbReference>
<dbReference type="SMART" id="SM00825">
    <property type="entry name" value="PKS_KS"/>
    <property type="match status" value="1"/>
</dbReference>
<dbReference type="InterPro" id="IPR018201">
    <property type="entry name" value="Ketoacyl_synth_AS"/>
</dbReference>
<evidence type="ECO:0000313" key="12">
    <source>
        <dbReference type="Proteomes" id="UP000577386"/>
    </source>
</evidence>
<dbReference type="GO" id="GO:0005886">
    <property type="term" value="C:plasma membrane"/>
    <property type="evidence" value="ECO:0007669"/>
    <property type="project" value="TreeGrafter"/>
</dbReference>
<dbReference type="PROSITE" id="PS00606">
    <property type="entry name" value="KS3_1"/>
    <property type="match status" value="1"/>
</dbReference>
<dbReference type="InterPro" id="IPR050091">
    <property type="entry name" value="PKS_NRPS_Biosynth_Enz"/>
</dbReference>
<dbReference type="Gene3D" id="3.30.70.3290">
    <property type="match status" value="1"/>
</dbReference>
<evidence type="ECO:0000256" key="4">
    <source>
        <dbReference type="ARBA" id="ARBA00023194"/>
    </source>
</evidence>
<dbReference type="GO" id="GO:0071770">
    <property type="term" value="P:DIM/DIP cell wall layer assembly"/>
    <property type="evidence" value="ECO:0007669"/>
    <property type="project" value="TreeGrafter"/>
</dbReference>
<dbReference type="SMART" id="SM00827">
    <property type="entry name" value="PKS_AT"/>
    <property type="match status" value="1"/>
</dbReference>
<dbReference type="GO" id="GO:0004312">
    <property type="term" value="F:fatty acid synthase activity"/>
    <property type="evidence" value="ECO:0007669"/>
    <property type="project" value="TreeGrafter"/>
</dbReference>
<comment type="caution">
    <text evidence="6">Lacks conserved residue(s) required for the propagation of feature annotation.</text>
</comment>
<feature type="region of interest" description="N-terminal hotdog fold" evidence="6">
    <location>
        <begin position="850"/>
        <end position="975"/>
    </location>
</feature>
<dbReference type="Gene3D" id="3.40.366.10">
    <property type="entry name" value="Malonyl-Coenzyme A Acyl Carrier Protein, domain 2"/>
    <property type="match status" value="1"/>
</dbReference>
<dbReference type="InterPro" id="IPR049900">
    <property type="entry name" value="PKS_mFAS_DH"/>
</dbReference>
<dbReference type="SUPFAM" id="SSF55048">
    <property type="entry name" value="Probable ACP-binding domain of malonyl-CoA ACP transacylase"/>
    <property type="match status" value="1"/>
</dbReference>
<accession>A0A7W3NTR3</accession>
<name>A0A7W3NTR3_STRMR</name>